<keyword evidence="3" id="KW-1185">Reference proteome</keyword>
<accession>A0A8B9ZV97</accession>
<feature type="compositionally biased region" description="Polar residues" evidence="1">
    <location>
        <begin position="91"/>
        <end position="104"/>
    </location>
</feature>
<feature type="compositionally biased region" description="Basic and acidic residues" evidence="1">
    <location>
        <begin position="8"/>
        <end position="17"/>
    </location>
</feature>
<evidence type="ECO:0000313" key="2">
    <source>
        <dbReference type="Ensembl" id="ENSAZOP00000018676.1"/>
    </source>
</evidence>
<name>A0A8B9ZV97_9AVES</name>
<evidence type="ECO:0000313" key="3">
    <source>
        <dbReference type="Proteomes" id="UP000694549"/>
    </source>
</evidence>
<organism evidence="2 3">
    <name type="scientific">Anas zonorhyncha</name>
    <name type="common">Eastern spot-billed duck</name>
    <dbReference type="NCBI Taxonomy" id="75864"/>
    <lineage>
        <taxon>Eukaryota</taxon>
        <taxon>Metazoa</taxon>
        <taxon>Chordata</taxon>
        <taxon>Craniata</taxon>
        <taxon>Vertebrata</taxon>
        <taxon>Euteleostomi</taxon>
        <taxon>Archelosauria</taxon>
        <taxon>Archosauria</taxon>
        <taxon>Dinosauria</taxon>
        <taxon>Saurischia</taxon>
        <taxon>Theropoda</taxon>
        <taxon>Coelurosauria</taxon>
        <taxon>Aves</taxon>
        <taxon>Neognathae</taxon>
        <taxon>Galloanserae</taxon>
        <taxon>Anseriformes</taxon>
        <taxon>Anatidae</taxon>
        <taxon>Anatinae</taxon>
        <taxon>Anas</taxon>
    </lineage>
</organism>
<reference evidence="2" key="1">
    <citation type="submission" date="2025-08" db="UniProtKB">
        <authorList>
            <consortium name="Ensembl"/>
        </authorList>
    </citation>
    <scope>IDENTIFICATION</scope>
</reference>
<dbReference type="AlphaFoldDB" id="A0A8B9ZV97"/>
<dbReference type="Proteomes" id="UP000694549">
    <property type="component" value="Unplaced"/>
</dbReference>
<sequence>PCFFPPSKDSEIKKAGSDGDIVDSSADSPPSLKARTHSVSTDVALRSAAEPSPAWKALGRQLNAELPGPSWEQQHHGGEPAAGTPLPASPRSGTEGTPRTTSGDSWPCGVPRGQPDFLMPGRRAVSVHEEQLREPQCLAELGSKWGPAAHTLSTQTCPTWALLRCRTPSLSARAVPTPVARW</sequence>
<protein>
    <submittedName>
        <fullName evidence="2">Uncharacterized protein</fullName>
    </submittedName>
</protein>
<evidence type="ECO:0000256" key="1">
    <source>
        <dbReference type="SAM" id="MobiDB-lite"/>
    </source>
</evidence>
<dbReference type="Ensembl" id="ENSAZOT00000020064.1">
    <property type="protein sequence ID" value="ENSAZOP00000018676.1"/>
    <property type="gene ID" value="ENSAZOG00000012123.1"/>
</dbReference>
<feature type="region of interest" description="Disordered" evidence="1">
    <location>
        <begin position="1"/>
        <end position="111"/>
    </location>
</feature>
<proteinExistence type="predicted"/>
<reference evidence="2" key="2">
    <citation type="submission" date="2025-09" db="UniProtKB">
        <authorList>
            <consortium name="Ensembl"/>
        </authorList>
    </citation>
    <scope>IDENTIFICATION</scope>
</reference>